<feature type="region of interest" description="Disordered" evidence="5">
    <location>
        <begin position="323"/>
        <end position="362"/>
    </location>
</feature>
<proteinExistence type="predicted"/>
<dbReference type="GO" id="GO:0046854">
    <property type="term" value="P:phosphatidylinositol phosphate biosynthetic process"/>
    <property type="evidence" value="ECO:0007669"/>
    <property type="project" value="InterPro"/>
</dbReference>
<dbReference type="InterPro" id="IPR015433">
    <property type="entry name" value="PI3/4_kinase"/>
</dbReference>
<dbReference type="SUPFAM" id="SSF56112">
    <property type="entry name" value="Protein kinase-like (PK-like)"/>
    <property type="match status" value="1"/>
</dbReference>
<dbReference type="CDD" id="cd05168">
    <property type="entry name" value="PI4Kc_III_beta"/>
    <property type="match status" value="1"/>
</dbReference>
<evidence type="ECO:0000256" key="3">
    <source>
        <dbReference type="ARBA" id="ARBA00022679"/>
    </source>
</evidence>
<dbReference type="Pfam" id="PF00454">
    <property type="entry name" value="PI3_PI4_kinase"/>
    <property type="match status" value="1"/>
</dbReference>
<comment type="catalytic activity">
    <reaction evidence="1">
        <text>a 1,2-diacyl-sn-glycero-3-phospho-(1D-myo-inositol) + ATP = a 1,2-diacyl-sn-glycero-3-phospho-(1D-myo-inositol 4-phosphate) + ADP + H(+)</text>
        <dbReference type="Rhea" id="RHEA:19877"/>
        <dbReference type="ChEBI" id="CHEBI:15378"/>
        <dbReference type="ChEBI" id="CHEBI:30616"/>
        <dbReference type="ChEBI" id="CHEBI:57880"/>
        <dbReference type="ChEBI" id="CHEBI:58178"/>
        <dbReference type="ChEBI" id="CHEBI:456216"/>
        <dbReference type="EC" id="2.7.1.67"/>
    </reaction>
</comment>
<evidence type="ECO:0000313" key="7">
    <source>
        <dbReference type="Proteomes" id="UP000050795"/>
    </source>
</evidence>
<keyword evidence="7" id="KW-1185">Reference proteome</keyword>
<feature type="compositionally biased region" description="Polar residues" evidence="5">
    <location>
        <begin position="34"/>
        <end position="47"/>
    </location>
</feature>
<keyword evidence="3" id="KW-0808">Transferase</keyword>
<dbReference type="InterPro" id="IPR018936">
    <property type="entry name" value="PI3/4_kinase_CS"/>
</dbReference>
<evidence type="ECO:0000313" key="8">
    <source>
        <dbReference type="WBParaSite" id="TREG1_134040.1"/>
    </source>
</evidence>
<reference evidence="8" key="2">
    <citation type="submission" date="2023-11" db="UniProtKB">
        <authorList>
            <consortium name="WormBaseParasite"/>
        </authorList>
    </citation>
    <scope>IDENTIFICATION</scope>
</reference>
<dbReference type="Proteomes" id="UP000050795">
    <property type="component" value="Unassembled WGS sequence"/>
</dbReference>
<keyword evidence="4" id="KW-0418">Kinase</keyword>
<dbReference type="FunFam" id="1.10.1070.11:FF:000016">
    <property type="entry name" value="PIK1p Phosphatidylinositol 4-kinase"/>
    <property type="match status" value="1"/>
</dbReference>
<dbReference type="PROSITE" id="PS00915">
    <property type="entry name" value="PI3_4_KINASE_1"/>
    <property type="match status" value="1"/>
</dbReference>
<name>A0AA85J7D7_TRIRE</name>
<organism evidence="7 8">
    <name type="scientific">Trichobilharzia regenti</name>
    <name type="common">Nasal bird schistosome</name>
    <dbReference type="NCBI Taxonomy" id="157069"/>
    <lineage>
        <taxon>Eukaryota</taxon>
        <taxon>Metazoa</taxon>
        <taxon>Spiralia</taxon>
        <taxon>Lophotrochozoa</taxon>
        <taxon>Platyhelminthes</taxon>
        <taxon>Trematoda</taxon>
        <taxon>Digenea</taxon>
        <taxon>Strigeidida</taxon>
        <taxon>Schistosomatoidea</taxon>
        <taxon>Schistosomatidae</taxon>
        <taxon>Trichobilharzia</taxon>
    </lineage>
</organism>
<dbReference type="InterPro" id="IPR000403">
    <property type="entry name" value="PI3/4_kinase_cat_dom"/>
</dbReference>
<dbReference type="GO" id="GO:0005737">
    <property type="term" value="C:cytoplasm"/>
    <property type="evidence" value="ECO:0007669"/>
    <property type="project" value="TreeGrafter"/>
</dbReference>
<dbReference type="SMART" id="SM00146">
    <property type="entry name" value="PI3Kc"/>
    <property type="match status" value="1"/>
</dbReference>
<dbReference type="Gene3D" id="3.30.1010.10">
    <property type="entry name" value="Phosphatidylinositol 3-kinase Catalytic Subunit, Chain A, domain 4"/>
    <property type="match status" value="1"/>
</dbReference>
<dbReference type="EC" id="2.7.1.67" evidence="2"/>
<evidence type="ECO:0000256" key="4">
    <source>
        <dbReference type="ARBA" id="ARBA00022777"/>
    </source>
</evidence>
<dbReference type="PANTHER" id="PTHR10048">
    <property type="entry name" value="PHOSPHATIDYLINOSITOL KINASE"/>
    <property type="match status" value="1"/>
</dbReference>
<evidence type="ECO:0000256" key="5">
    <source>
        <dbReference type="SAM" id="MobiDB-lite"/>
    </source>
</evidence>
<dbReference type="WBParaSite" id="TREG1_134040.1">
    <property type="protein sequence ID" value="TREG1_134040.1"/>
    <property type="gene ID" value="TREG1_134040"/>
</dbReference>
<dbReference type="InterPro" id="IPR057754">
    <property type="entry name" value="PI4-kinase_beta/PIK1_cat"/>
</dbReference>
<evidence type="ECO:0000259" key="6">
    <source>
        <dbReference type="PROSITE" id="PS50290"/>
    </source>
</evidence>
<dbReference type="GO" id="GO:0016020">
    <property type="term" value="C:membrane"/>
    <property type="evidence" value="ECO:0007669"/>
    <property type="project" value="TreeGrafter"/>
</dbReference>
<feature type="domain" description="PI3K/PI4K catalytic" evidence="6">
    <location>
        <begin position="393"/>
        <end position="676"/>
    </location>
</feature>
<reference evidence="7" key="1">
    <citation type="submission" date="2022-06" db="EMBL/GenBank/DDBJ databases">
        <authorList>
            <person name="Berger JAMES D."/>
            <person name="Berger JAMES D."/>
        </authorList>
    </citation>
    <scope>NUCLEOTIDE SEQUENCE [LARGE SCALE GENOMIC DNA]</scope>
</reference>
<accession>A0AA85J7D7</accession>
<dbReference type="GO" id="GO:0004430">
    <property type="term" value="F:1-phosphatidylinositol 4-kinase activity"/>
    <property type="evidence" value="ECO:0007669"/>
    <property type="project" value="UniProtKB-EC"/>
</dbReference>
<feature type="region of interest" description="Disordered" evidence="5">
    <location>
        <begin position="30"/>
        <end position="62"/>
    </location>
</feature>
<dbReference type="AlphaFoldDB" id="A0AA85J7D7"/>
<dbReference type="GO" id="GO:0048015">
    <property type="term" value="P:phosphatidylinositol-mediated signaling"/>
    <property type="evidence" value="ECO:0007669"/>
    <property type="project" value="TreeGrafter"/>
</dbReference>
<dbReference type="InterPro" id="IPR036940">
    <property type="entry name" value="PI3/4_kinase_cat_sf"/>
</dbReference>
<dbReference type="PROSITE" id="PS50290">
    <property type="entry name" value="PI3_4_KINASE_3"/>
    <property type="match status" value="1"/>
</dbReference>
<dbReference type="PANTHER" id="PTHR10048:SF22">
    <property type="entry name" value="PHOSPHATIDYLINOSITOL 4-KINASE BETA"/>
    <property type="match status" value="1"/>
</dbReference>
<evidence type="ECO:0000256" key="1">
    <source>
        <dbReference type="ARBA" id="ARBA00001686"/>
    </source>
</evidence>
<feature type="compositionally biased region" description="Polar residues" evidence="5">
    <location>
        <begin position="325"/>
        <end position="336"/>
    </location>
</feature>
<dbReference type="Gene3D" id="1.10.1070.11">
    <property type="entry name" value="Phosphatidylinositol 3-/4-kinase, catalytic domain"/>
    <property type="match status" value="1"/>
</dbReference>
<feature type="compositionally biased region" description="Polar residues" evidence="5">
    <location>
        <begin position="351"/>
        <end position="362"/>
    </location>
</feature>
<dbReference type="InterPro" id="IPR011009">
    <property type="entry name" value="Kinase-like_dom_sf"/>
</dbReference>
<sequence>MDNTIRTSLILSSISHENYNTEVYNDVSTDENHSVNNISPPTTNSEVSPKIQHAGHKRTTSDVTSLRTNLHRHYNHHQSRRRVIDQLNLINNDDADHNEIDGVGVVGTAATATTTTAPTDQSVPNLSTFIPLNRVYPSFSDHITSSSGLNRHVPLDGEDDDAEDDTNVLQRIHALRQSSRKWSVSMNKAPFLIYVEILSCDDPTSISLPSRPITSSSSKSSTRCRNGMTSNSLTSLSMYPWNLRASSSSEVTENNEVGGGDSVAVGGAIGTAACGGGGGINSASDELSLRSSSVSNVSLAEEINPLELMRYLSADDEHANHSHLSKYQMNSNGTSDRMSDDNEHKEDSLLGTDSGTVNDYSMQSKSPVYIGAGEIRNRLKEQCELQPHRSFRCDPEDPSAAVLKEPWHMKCERIRATSPWGSLPGWSLTSAIVKVGDDLRQEQLAYQLLTVLKNIWEIEHVPLWLRPLTVVVISSDSGFIEPVPDTVSFHQIKRHARLSLLDYMHREHGPDNSEAFLTAQQNFVQSTAAYCLVGYLFQVKDRHNGNILLDNEGHVIHIDYGFILSSSPGKNLGFETSPFKLTLEQVNVMGGIGSDLFEYFKLLLLRGLLAARKHMEQICVLVEIARATCQQLPCFARGNGNRTISDLRQRFQLSRTEEQLKQLVDQLVQSSLNSFTTKLYDSFQYYTNGIQ</sequence>
<feature type="compositionally biased region" description="Low complexity" evidence="5">
    <location>
        <begin position="208"/>
        <end position="223"/>
    </location>
</feature>
<protein>
    <recommendedName>
        <fullName evidence="2">1-phosphatidylinositol 4-kinase</fullName>
        <ecNumber evidence="2">2.7.1.67</ecNumber>
    </recommendedName>
</protein>
<feature type="compositionally biased region" description="Basic and acidic residues" evidence="5">
    <location>
        <begin position="337"/>
        <end position="348"/>
    </location>
</feature>
<feature type="region of interest" description="Disordered" evidence="5">
    <location>
        <begin position="208"/>
        <end position="227"/>
    </location>
</feature>
<evidence type="ECO:0000256" key="2">
    <source>
        <dbReference type="ARBA" id="ARBA00012169"/>
    </source>
</evidence>